<keyword evidence="3" id="KW-0597">Phosphoprotein</keyword>
<evidence type="ECO:0000256" key="2">
    <source>
        <dbReference type="ARBA" id="ARBA00022450"/>
    </source>
</evidence>
<dbReference type="CDD" id="cd05930">
    <property type="entry name" value="A_NRPS"/>
    <property type="match status" value="1"/>
</dbReference>
<dbReference type="Gene3D" id="3.40.109.10">
    <property type="entry name" value="NADH Oxidase"/>
    <property type="match status" value="1"/>
</dbReference>
<dbReference type="InterPro" id="IPR045851">
    <property type="entry name" value="AMP-bd_C_sf"/>
</dbReference>
<evidence type="ECO:0000313" key="6">
    <source>
        <dbReference type="Proteomes" id="UP000254869"/>
    </source>
</evidence>
<dbReference type="InterPro" id="IPR020806">
    <property type="entry name" value="PKS_PP-bd"/>
</dbReference>
<dbReference type="NCBIfam" id="TIGR01733">
    <property type="entry name" value="AA-adenyl-dom"/>
    <property type="match status" value="1"/>
</dbReference>
<protein>
    <submittedName>
        <fullName evidence="5">Amino acid adenylation domain-containing protein</fullName>
    </submittedName>
</protein>
<dbReference type="InterPro" id="IPR010071">
    <property type="entry name" value="AA_adenyl_dom"/>
</dbReference>
<evidence type="ECO:0000259" key="4">
    <source>
        <dbReference type="PROSITE" id="PS50075"/>
    </source>
</evidence>
<dbReference type="FunFam" id="3.40.50.980:FF:000001">
    <property type="entry name" value="Non-ribosomal peptide synthetase"/>
    <property type="match status" value="1"/>
</dbReference>
<proteinExistence type="predicted"/>
<sequence length="1248" mass="134538">MNLLDMFDAQVGCAPNDIACEYDSATIDYAELARRSHAAARALRTAGVASGDTVAILAQPSIDLVVAVWAVLRAGAAYLPLAVDYPAERLAHMVADSSVALVLTDADTAESAHRTLSGSVRTLRVTDLVDTGSEPPPIPDAAAAYTVYTSGTTGKPKGVIVSHTAIANQMSWLGTELGLGPGARILLKTPVSFDAAQWELLANACGATVVIAPAGTHTAPERILDLLVRGSITVLQCVPTMWAELAALPGIGAATTLRTAASGGEALPVNLAERLRAALPGARMINLYGPTETTINATWFDFTDADLTHAVTVPIGRPVTGCTATIVDESGRVVRDGRIGELLIGGIQLADGYRDRPDVTAERFIDSVLPTGGVERRYRTGDLVRRRSDGILEFVGRNDEQVKVNGHRIESNEVRVWIEAHHWVRAAAVVPWVSERGVTRLAGFIELDPAEAPLMDQERAGRHHRSKTSRTQVTAQLADLGLRALTTEPGVALPGSEATAEQRRRVFARKTYRSFTDEPVEPDEIAALLHTLSDPPRIRRRPTAPSERILGELLRWFGPFHSPDRLLPKYSYASPGALNATQIYVELAGIDGLAAGVYYFHPVRHALYRVAVSARPGIRLHLVGLARVIESVYSTNVREVLHFEAGHILGVLDEVAAEYGWRIRTFPAAAVAGVDEGVVTASVELDTSGGVPEHLSPEVTAWAQFHGANTPALHGLYRCTPTGLEFVTEDKIERRHVIAINQRSYDQSSFGVVLAADPAAGWDGFTALGRALARLQQVGAAARLGLMSAGYSSATGRDLPSARRFDEIASTRRLSYFALAGRISAEQVAATDMSEDAVHMKGPEELLKDDLRAVLPSYMVPATIQVLDRIPLSQNGKQDRAALSALAAAHNARRGRRHDPPRTEREASVAAVWSRVLGYEPVYRGDDFFAQGGNSLSALRLIRAVEDELGVALPMQTIFRAPTLAELAAATERFGVAARESRLLRLAGEGDAGTTVLWPGLGGYPMSLRALAGELAQHGHAVYGMRARGLDAGETPHTTLAALIADDLDELLELRLPQPFRIVGYSFGARVAAEVAQRLIATGYDVEDLVLIAPGSPVIAGMPDSGEVRYDSRYFKRVLASVFSGRVDPGYAAELDERVRDRAGFIDLVASGEPGFARETVERIVAVVEHTYRFRDAPNGIDQDLLDRSLYLRARGDGPAFADIPVPPLRRRRTPVSNLPYHHYEIVTAGAFDIAAAVLEQSMNRELV</sequence>
<dbReference type="InterPro" id="IPR001031">
    <property type="entry name" value="Thioesterase"/>
</dbReference>
<dbReference type="SMART" id="SM00823">
    <property type="entry name" value="PKS_PP"/>
    <property type="match status" value="1"/>
</dbReference>
<evidence type="ECO:0000256" key="3">
    <source>
        <dbReference type="ARBA" id="ARBA00022553"/>
    </source>
</evidence>
<keyword evidence="2" id="KW-0596">Phosphopantetheine</keyword>
<dbReference type="GO" id="GO:0031177">
    <property type="term" value="F:phosphopantetheine binding"/>
    <property type="evidence" value="ECO:0007669"/>
    <property type="project" value="InterPro"/>
</dbReference>
<dbReference type="GO" id="GO:0044550">
    <property type="term" value="P:secondary metabolite biosynthetic process"/>
    <property type="evidence" value="ECO:0007669"/>
    <property type="project" value="TreeGrafter"/>
</dbReference>
<accession>A0A370IAE0</accession>
<dbReference type="Pfam" id="PF00501">
    <property type="entry name" value="AMP-binding"/>
    <property type="match status" value="1"/>
</dbReference>
<dbReference type="Gene3D" id="1.10.1200.10">
    <property type="entry name" value="ACP-like"/>
    <property type="match status" value="1"/>
</dbReference>
<dbReference type="GO" id="GO:0043041">
    <property type="term" value="P:amino acid activation for nonribosomal peptide biosynthetic process"/>
    <property type="evidence" value="ECO:0007669"/>
    <property type="project" value="TreeGrafter"/>
</dbReference>
<dbReference type="RefSeq" id="WP_068003912.1">
    <property type="nucleotide sequence ID" value="NZ_QQBC01000003.1"/>
</dbReference>
<comment type="caution">
    <text evidence="5">The sequence shown here is derived from an EMBL/GenBank/DDBJ whole genome shotgun (WGS) entry which is preliminary data.</text>
</comment>
<dbReference type="Proteomes" id="UP000254869">
    <property type="component" value="Unassembled WGS sequence"/>
</dbReference>
<feature type="domain" description="Carrier" evidence="4">
    <location>
        <begin position="900"/>
        <end position="975"/>
    </location>
</feature>
<comment type="cofactor">
    <cofactor evidence="1">
        <name>pantetheine 4'-phosphate</name>
        <dbReference type="ChEBI" id="CHEBI:47942"/>
    </cofactor>
</comment>
<dbReference type="InterPro" id="IPR029058">
    <property type="entry name" value="AB_hydrolase_fold"/>
</dbReference>
<gene>
    <name evidence="5" type="ORF">DFR76_103651</name>
</gene>
<dbReference type="Pfam" id="PF00975">
    <property type="entry name" value="Thioesterase"/>
    <property type="match status" value="1"/>
</dbReference>
<dbReference type="InterPro" id="IPR000415">
    <property type="entry name" value="Nitroreductase-like"/>
</dbReference>
<dbReference type="Gene3D" id="3.40.50.12780">
    <property type="entry name" value="N-terminal domain of ligase-like"/>
    <property type="match status" value="1"/>
</dbReference>
<dbReference type="EMBL" id="QQBC01000003">
    <property type="protein sequence ID" value="RDI67580.1"/>
    <property type="molecule type" value="Genomic_DNA"/>
</dbReference>
<dbReference type="InterPro" id="IPR009081">
    <property type="entry name" value="PP-bd_ACP"/>
</dbReference>
<dbReference type="Gene3D" id="3.40.50.1820">
    <property type="entry name" value="alpha/beta hydrolase"/>
    <property type="match status" value="1"/>
</dbReference>
<evidence type="ECO:0000313" key="5">
    <source>
        <dbReference type="EMBL" id="RDI67580.1"/>
    </source>
</evidence>
<dbReference type="PANTHER" id="PTHR45527">
    <property type="entry name" value="NONRIBOSOMAL PEPTIDE SYNTHETASE"/>
    <property type="match status" value="1"/>
</dbReference>
<dbReference type="Gene3D" id="3.30.300.30">
    <property type="match status" value="2"/>
</dbReference>
<dbReference type="SUPFAM" id="SSF56801">
    <property type="entry name" value="Acetyl-CoA synthetase-like"/>
    <property type="match status" value="1"/>
</dbReference>
<keyword evidence="6" id="KW-1185">Reference proteome</keyword>
<dbReference type="InterPro" id="IPR036736">
    <property type="entry name" value="ACP-like_sf"/>
</dbReference>
<dbReference type="AlphaFoldDB" id="A0A370IAE0"/>
<dbReference type="STRING" id="1210086.GCA_001613105_05639"/>
<dbReference type="InterPro" id="IPR042099">
    <property type="entry name" value="ANL_N_sf"/>
</dbReference>
<dbReference type="PROSITE" id="PS50075">
    <property type="entry name" value="CARRIER"/>
    <property type="match status" value="1"/>
</dbReference>
<dbReference type="GO" id="GO:0016491">
    <property type="term" value="F:oxidoreductase activity"/>
    <property type="evidence" value="ECO:0007669"/>
    <property type="project" value="InterPro"/>
</dbReference>
<dbReference type="Pfam" id="PF00550">
    <property type="entry name" value="PP-binding"/>
    <property type="match status" value="1"/>
</dbReference>
<organism evidence="5 6">
    <name type="scientific">Nocardia pseudobrasiliensis</name>
    <dbReference type="NCBI Taxonomy" id="45979"/>
    <lineage>
        <taxon>Bacteria</taxon>
        <taxon>Bacillati</taxon>
        <taxon>Actinomycetota</taxon>
        <taxon>Actinomycetes</taxon>
        <taxon>Mycobacteriales</taxon>
        <taxon>Nocardiaceae</taxon>
        <taxon>Nocardia</taxon>
    </lineage>
</organism>
<dbReference type="SUPFAM" id="SSF53474">
    <property type="entry name" value="alpha/beta-Hydrolases"/>
    <property type="match status" value="1"/>
</dbReference>
<evidence type="ECO:0000256" key="1">
    <source>
        <dbReference type="ARBA" id="ARBA00001957"/>
    </source>
</evidence>
<dbReference type="InterPro" id="IPR000873">
    <property type="entry name" value="AMP-dep_synth/lig_dom"/>
</dbReference>
<dbReference type="GO" id="GO:0005737">
    <property type="term" value="C:cytoplasm"/>
    <property type="evidence" value="ECO:0007669"/>
    <property type="project" value="TreeGrafter"/>
</dbReference>
<name>A0A370IAE0_9NOCA</name>
<reference evidence="5 6" key="1">
    <citation type="submission" date="2018-07" db="EMBL/GenBank/DDBJ databases">
        <title>Genomic Encyclopedia of Type Strains, Phase IV (KMG-IV): sequencing the most valuable type-strain genomes for metagenomic binning, comparative biology and taxonomic classification.</title>
        <authorList>
            <person name="Goeker M."/>
        </authorList>
    </citation>
    <scope>NUCLEOTIDE SEQUENCE [LARGE SCALE GENOMIC DNA]</scope>
    <source>
        <strain evidence="5 6">DSM 44290</strain>
    </source>
</reference>
<dbReference type="PANTHER" id="PTHR45527:SF1">
    <property type="entry name" value="FATTY ACID SYNTHASE"/>
    <property type="match status" value="1"/>
</dbReference>